<reference evidence="1 2" key="1">
    <citation type="submission" date="2019-05" db="EMBL/GenBank/DDBJ databases">
        <title>Another draft genome of Portunus trituberculatus and its Hox gene families provides insights of decapod evolution.</title>
        <authorList>
            <person name="Jeong J.-H."/>
            <person name="Song I."/>
            <person name="Kim S."/>
            <person name="Choi T."/>
            <person name="Kim D."/>
            <person name="Ryu S."/>
            <person name="Kim W."/>
        </authorList>
    </citation>
    <scope>NUCLEOTIDE SEQUENCE [LARGE SCALE GENOMIC DNA]</scope>
    <source>
        <tissue evidence="1">Muscle</tissue>
    </source>
</reference>
<dbReference type="EMBL" id="VSRR010059213">
    <property type="protein sequence ID" value="MPC82245.1"/>
    <property type="molecule type" value="Genomic_DNA"/>
</dbReference>
<dbReference type="Proteomes" id="UP000324222">
    <property type="component" value="Unassembled WGS sequence"/>
</dbReference>
<name>A0A5B7IIX0_PORTR</name>
<proteinExistence type="predicted"/>
<evidence type="ECO:0000313" key="1">
    <source>
        <dbReference type="EMBL" id="MPC82245.1"/>
    </source>
</evidence>
<organism evidence="1 2">
    <name type="scientific">Portunus trituberculatus</name>
    <name type="common">Swimming crab</name>
    <name type="synonym">Neptunus trituberculatus</name>
    <dbReference type="NCBI Taxonomy" id="210409"/>
    <lineage>
        <taxon>Eukaryota</taxon>
        <taxon>Metazoa</taxon>
        <taxon>Ecdysozoa</taxon>
        <taxon>Arthropoda</taxon>
        <taxon>Crustacea</taxon>
        <taxon>Multicrustacea</taxon>
        <taxon>Malacostraca</taxon>
        <taxon>Eumalacostraca</taxon>
        <taxon>Eucarida</taxon>
        <taxon>Decapoda</taxon>
        <taxon>Pleocyemata</taxon>
        <taxon>Brachyura</taxon>
        <taxon>Eubrachyura</taxon>
        <taxon>Portunoidea</taxon>
        <taxon>Portunidae</taxon>
        <taxon>Portuninae</taxon>
        <taxon>Portunus</taxon>
    </lineage>
</organism>
<sequence length="58" mass="5968">MPAQSTGTATVSVTKTSYKSGAMTPDIQTSTQTIYAQTSALEVRVKGNTGRVASRGAC</sequence>
<keyword evidence="2" id="KW-1185">Reference proteome</keyword>
<evidence type="ECO:0000313" key="2">
    <source>
        <dbReference type="Proteomes" id="UP000324222"/>
    </source>
</evidence>
<comment type="caution">
    <text evidence="1">The sequence shown here is derived from an EMBL/GenBank/DDBJ whole genome shotgun (WGS) entry which is preliminary data.</text>
</comment>
<protein>
    <submittedName>
        <fullName evidence="1">Uncharacterized protein</fullName>
    </submittedName>
</protein>
<dbReference type="AlphaFoldDB" id="A0A5B7IIX0"/>
<accession>A0A5B7IIX0</accession>
<gene>
    <name evidence="1" type="ORF">E2C01_076897</name>
</gene>